<sequence>MIRTALSSMSINQRFGIQVAVVFVPVLVLSCWLLSHAWSAYLRADEARDSFQSFRLALIAMEKVSAERGPTNGVLGEDLPIPAERAAALQRARHESDVQVARLADSLRGDHCSRCSGELSVVNALQTDLAAARANVDQLARLPRAQRGDGALQDAVTRMIAIIPEFMPLVTATTARVVKGDANALNCLIVGRLTADLREQAGQLGSRFTSALAVRRPLTEDELLGIERTRGRIDQLRAMIDARTVTLAASDPQALAAMNDQYFGAGLRYVATVRALALQPGGAGISTAQFAQHYVPTMRAIIGFRDSVAALAEREIRKNHQDALLLLVGTGLAEAALLAVLIWMIAGFRRHVIGPFVQATHIIDAIARDDLATEIPEVSARKEISGMFDAMRVLRNNSAERLRLERDRLHLIAELATMAQTDPLTRLSNRRAFESQARTLIEDANEAGMQIALVMFDIDHFKRINDTHGHTVGDDALRLVADLCRASWRQSDVVARIGGEEFAVLVRVQTASHAFDLAERLRRLIADARVPIGADMSCSITASFGIAFSAASDEFDVVALLKRADRMLYEAKQAGRNCVMVDTGDALDGQLSCS</sequence>
<evidence type="ECO:0000256" key="2">
    <source>
        <dbReference type="ARBA" id="ARBA00034247"/>
    </source>
</evidence>
<protein>
    <recommendedName>
        <fullName evidence="1">diguanylate cyclase</fullName>
        <ecNumber evidence="1">2.7.7.65</ecNumber>
    </recommendedName>
</protein>
<accession>A0ABQ1MDT2</accession>
<dbReference type="InterPro" id="IPR050469">
    <property type="entry name" value="Diguanylate_Cyclase"/>
</dbReference>
<feature type="domain" description="GGDEF" evidence="5">
    <location>
        <begin position="449"/>
        <end position="584"/>
    </location>
</feature>
<dbReference type="EC" id="2.7.7.65" evidence="1"/>
<dbReference type="PROSITE" id="PS51257">
    <property type="entry name" value="PROKAR_LIPOPROTEIN"/>
    <property type="match status" value="1"/>
</dbReference>
<feature type="transmembrane region" description="Helical" evidence="3">
    <location>
        <begin position="15"/>
        <end position="34"/>
    </location>
</feature>
<gene>
    <name evidence="6" type="ORF">GCM10011400_27200</name>
</gene>
<comment type="catalytic activity">
    <reaction evidence="2">
        <text>2 GTP = 3',3'-c-di-GMP + 2 diphosphate</text>
        <dbReference type="Rhea" id="RHEA:24898"/>
        <dbReference type="ChEBI" id="CHEBI:33019"/>
        <dbReference type="ChEBI" id="CHEBI:37565"/>
        <dbReference type="ChEBI" id="CHEBI:58805"/>
        <dbReference type="EC" id="2.7.7.65"/>
    </reaction>
</comment>
<name>A0ABQ1MDT2_9BURK</name>
<dbReference type="NCBIfam" id="TIGR00254">
    <property type="entry name" value="GGDEF"/>
    <property type="match status" value="1"/>
</dbReference>
<evidence type="ECO:0000313" key="7">
    <source>
        <dbReference type="Proteomes" id="UP000602004"/>
    </source>
</evidence>
<dbReference type="InterPro" id="IPR043128">
    <property type="entry name" value="Rev_trsase/Diguanyl_cyclase"/>
</dbReference>
<dbReference type="PANTHER" id="PTHR45138:SF9">
    <property type="entry name" value="DIGUANYLATE CYCLASE DGCM-RELATED"/>
    <property type="match status" value="1"/>
</dbReference>
<dbReference type="Gene3D" id="3.30.70.270">
    <property type="match status" value="1"/>
</dbReference>
<dbReference type="InterPro" id="IPR029787">
    <property type="entry name" value="Nucleotide_cyclase"/>
</dbReference>
<feature type="domain" description="HAMP" evidence="4">
    <location>
        <begin position="350"/>
        <end position="403"/>
    </location>
</feature>
<proteinExistence type="predicted"/>
<dbReference type="InterPro" id="IPR003660">
    <property type="entry name" value="HAMP_dom"/>
</dbReference>
<keyword evidence="3" id="KW-0812">Transmembrane</keyword>
<keyword evidence="7" id="KW-1185">Reference proteome</keyword>
<dbReference type="PROSITE" id="PS50887">
    <property type="entry name" value="GGDEF"/>
    <property type="match status" value="1"/>
</dbReference>
<keyword evidence="3" id="KW-1133">Transmembrane helix</keyword>
<dbReference type="Pfam" id="PF00990">
    <property type="entry name" value="GGDEF"/>
    <property type="match status" value="1"/>
</dbReference>
<dbReference type="SMART" id="SM00267">
    <property type="entry name" value="GGDEF"/>
    <property type="match status" value="1"/>
</dbReference>
<evidence type="ECO:0000313" key="6">
    <source>
        <dbReference type="EMBL" id="GGC39044.1"/>
    </source>
</evidence>
<dbReference type="PROSITE" id="PS50885">
    <property type="entry name" value="HAMP"/>
    <property type="match status" value="1"/>
</dbReference>
<dbReference type="Gene3D" id="6.10.340.10">
    <property type="match status" value="1"/>
</dbReference>
<feature type="transmembrane region" description="Helical" evidence="3">
    <location>
        <begin position="324"/>
        <end position="346"/>
    </location>
</feature>
<dbReference type="SUPFAM" id="SSF158472">
    <property type="entry name" value="HAMP domain-like"/>
    <property type="match status" value="1"/>
</dbReference>
<dbReference type="InterPro" id="IPR000160">
    <property type="entry name" value="GGDEF_dom"/>
</dbReference>
<dbReference type="Proteomes" id="UP000602004">
    <property type="component" value="Unassembled WGS sequence"/>
</dbReference>
<comment type="caution">
    <text evidence="6">The sequence shown here is derived from an EMBL/GenBank/DDBJ whole genome shotgun (WGS) entry which is preliminary data.</text>
</comment>
<dbReference type="CDD" id="cd01949">
    <property type="entry name" value="GGDEF"/>
    <property type="match status" value="1"/>
</dbReference>
<evidence type="ECO:0000259" key="5">
    <source>
        <dbReference type="PROSITE" id="PS50887"/>
    </source>
</evidence>
<evidence type="ECO:0000259" key="4">
    <source>
        <dbReference type="PROSITE" id="PS50885"/>
    </source>
</evidence>
<dbReference type="SUPFAM" id="SSF55073">
    <property type="entry name" value="Nucleotide cyclase"/>
    <property type="match status" value="1"/>
</dbReference>
<dbReference type="EMBL" id="BMHL01000004">
    <property type="protein sequence ID" value="GGC39044.1"/>
    <property type="molecule type" value="Genomic_DNA"/>
</dbReference>
<dbReference type="PANTHER" id="PTHR45138">
    <property type="entry name" value="REGULATORY COMPONENTS OF SENSORY TRANSDUCTION SYSTEM"/>
    <property type="match status" value="1"/>
</dbReference>
<reference evidence="7" key="1">
    <citation type="journal article" date="2019" name="Int. J. Syst. Evol. Microbiol.">
        <title>The Global Catalogue of Microorganisms (GCM) 10K type strain sequencing project: providing services to taxonomists for standard genome sequencing and annotation.</title>
        <authorList>
            <consortium name="The Broad Institute Genomics Platform"/>
            <consortium name="The Broad Institute Genome Sequencing Center for Infectious Disease"/>
            <person name="Wu L."/>
            <person name="Ma J."/>
        </authorList>
    </citation>
    <scope>NUCLEOTIDE SEQUENCE [LARGE SCALE GENOMIC DNA]</scope>
    <source>
        <strain evidence="7">CGMCC 1.15103</strain>
    </source>
</reference>
<evidence type="ECO:0000256" key="3">
    <source>
        <dbReference type="SAM" id="Phobius"/>
    </source>
</evidence>
<evidence type="ECO:0000256" key="1">
    <source>
        <dbReference type="ARBA" id="ARBA00012528"/>
    </source>
</evidence>
<keyword evidence="3" id="KW-0472">Membrane</keyword>
<organism evidence="6 7">
    <name type="scientific">Paraburkholderia caffeinilytica</name>
    <dbReference type="NCBI Taxonomy" id="1761016"/>
    <lineage>
        <taxon>Bacteria</taxon>
        <taxon>Pseudomonadati</taxon>
        <taxon>Pseudomonadota</taxon>
        <taxon>Betaproteobacteria</taxon>
        <taxon>Burkholderiales</taxon>
        <taxon>Burkholderiaceae</taxon>
        <taxon>Paraburkholderia</taxon>
    </lineage>
</organism>